<feature type="transmembrane region" description="Helical" evidence="2">
    <location>
        <begin position="134"/>
        <end position="161"/>
    </location>
</feature>
<dbReference type="PANTHER" id="PTHR45138:SF9">
    <property type="entry name" value="DIGUANYLATE CYCLASE DGCM-RELATED"/>
    <property type="match status" value="1"/>
</dbReference>
<reference evidence="5 6" key="1">
    <citation type="submission" date="2021-01" db="EMBL/GenBank/DDBJ databases">
        <title>Whole genome shotgun sequence of Planobispora longispora NBRC 13918.</title>
        <authorList>
            <person name="Komaki H."/>
            <person name="Tamura T."/>
        </authorList>
    </citation>
    <scope>NUCLEOTIDE SEQUENCE [LARGE SCALE GENOMIC DNA]</scope>
    <source>
        <strain evidence="5 6">NBRC 13918</strain>
    </source>
</reference>
<name>A0A8J3W320_9ACTN</name>
<keyword evidence="2" id="KW-0472">Membrane</keyword>
<feature type="region of interest" description="Disordered" evidence="1">
    <location>
        <begin position="269"/>
        <end position="314"/>
    </location>
</feature>
<feature type="transmembrane region" description="Helical" evidence="2">
    <location>
        <begin position="173"/>
        <end position="193"/>
    </location>
</feature>
<dbReference type="PROSITE" id="PS50113">
    <property type="entry name" value="PAC"/>
    <property type="match status" value="1"/>
</dbReference>
<dbReference type="Gene3D" id="3.30.70.270">
    <property type="match status" value="1"/>
</dbReference>
<dbReference type="GO" id="GO:0005886">
    <property type="term" value="C:plasma membrane"/>
    <property type="evidence" value="ECO:0007669"/>
    <property type="project" value="TreeGrafter"/>
</dbReference>
<sequence>MLLVVPLFGLAAMVAASVTVMGWNRRRQAPLFAVLSFFSAGVALWAASDVIAFLTDDPGKALLWGSILLPAECVVVAGFYALAATVADRAWRVSWRTVTPLLIEPAILVALLATNPWHRLLIPDVLRAAWQGELILQIGPLYWLHVVYGYVVVVLALVRVARARRRVPREQRWIYSWTLGTVLPPMLINLVGLPLENQYSDMTSVGFAITVIIAYRMVAHPTLPEQIPVARQQVFDTLSDAVIVTDQGGRVLDHNPAARRLVERIRPAAALPPDGPPALLSPPRNALPGPQSPLSGPQPSFTGPHSPLTGSSITETLGADLPLREEAQTEQLLIDVGGSGLDLHLRISPLHDRKGGCIGWALAAHDVTEANRLRREVEEANALLREQVLRDALTGLYNRRHLMDTLPERIDEAVASGAPLSLAVVDVDHFKKVNDTYGHAAGDAVLIRVAQVLATAVRHDDLVARMGGEEFVVVMPGLSAEAARNRLDGIREAVAKTRTRAGEQRLSVTISIGVATFPAVRTATGLIDAADEALYAAKELGRNRVEQAAASAPGASVIPLRADGRHTA</sequence>
<gene>
    <name evidence="5" type="ORF">Plo01_07860</name>
</gene>
<keyword evidence="2" id="KW-1133">Transmembrane helix</keyword>
<accession>A0A8J3W320</accession>
<dbReference type="Pfam" id="PF00990">
    <property type="entry name" value="GGDEF"/>
    <property type="match status" value="1"/>
</dbReference>
<proteinExistence type="predicted"/>
<dbReference type="NCBIfam" id="TIGR00254">
    <property type="entry name" value="GGDEF"/>
    <property type="match status" value="1"/>
</dbReference>
<dbReference type="InterPro" id="IPR000160">
    <property type="entry name" value="GGDEF_dom"/>
</dbReference>
<dbReference type="GO" id="GO:1902201">
    <property type="term" value="P:negative regulation of bacterial-type flagellum-dependent cell motility"/>
    <property type="evidence" value="ECO:0007669"/>
    <property type="project" value="TreeGrafter"/>
</dbReference>
<dbReference type="CDD" id="cd01949">
    <property type="entry name" value="GGDEF"/>
    <property type="match status" value="1"/>
</dbReference>
<dbReference type="GO" id="GO:0043709">
    <property type="term" value="P:cell adhesion involved in single-species biofilm formation"/>
    <property type="evidence" value="ECO:0007669"/>
    <property type="project" value="TreeGrafter"/>
</dbReference>
<dbReference type="EMBL" id="BOOH01000008">
    <property type="protein sequence ID" value="GIH74357.1"/>
    <property type="molecule type" value="Genomic_DNA"/>
</dbReference>
<keyword evidence="6" id="KW-1185">Reference proteome</keyword>
<dbReference type="Pfam" id="PF13188">
    <property type="entry name" value="PAS_8"/>
    <property type="match status" value="1"/>
</dbReference>
<dbReference type="InterPro" id="IPR031621">
    <property type="entry name" value="HisKA_7TM"/>
</dbReference>
<evidence type="ECO:0000313" key="5">
    <source>
        <dbReference type="EMBL" id="GIH74357.1"/>
    </source>
</evidence>
<dbReference type="GO" id="GO:0052621">
    <property type="term" value="F:diguanylate cyclase activity"/>
    <property type="evidence" value="ECO:0007669"/>
    <property type="project" value="TreeGrafter"/>
</dbReference>
<feature type="transmembrane region" description="Helical" evidence="2">
    <location>
        <begin position="95"/>
        <end position="114"/>
    </location>
</feature>
<dbReference type="InterPro" id="IPR050469">
    <property type="entry name" value="Diguanylate_Cyclase"/>
</dbReference>
<feature type="domain" description="PAC" evidence="3">
    <location>
        <begin position="327"/>
        <end position="379"/>
    </location>
</feature>
<protein>
    <recommendedName>
        <fullName evidence="7">Diguanylate cyclase</fullName>
    </recommendedName>
</protein>
<dbReference type="InterPro" id="IPR000014">
    <property type="entry name" value="PAS"/>
</dbReference>
<dbReference type="SUPFAM" id="SSF55073">
    <property type="entry name" value="Nucleotide cyclase"/>
    <property type="match status" value="1"/>
</dbReference>
<dbReference type="FunFam" id="3.30.70.270:FF:000001">
    <property type="entry name" value="Diguanylate cyclase domain protein"/>
    <property type="match status" value="1"/>
</dbReference>
<dbReference type="SUPFAM" id="SSF55785">
    <property type="entry name" value="PYP-like sensor domain (PAS domain)"/>
    <property type="match status" value="1"/>
</dbReference>
<dbReference type="PROSITE" id="PS50887">
    <property type="entry name" value="GGDEF"/>
    <property type="match status" value="1"/>
</dbReference>
<evidence type="ECO:0008006" key="7">
    <source>
        <dbReference type="Google" id="ProtNLM"/>
    </source>
</evidence>
<evidence type="ECO:0000256" key="2">
    <source>
        <dbReference type="SAM" id="Phobius"/>
    </source>
</evidence>
<dbReference type="Proteomes" id="UP000616724">
    <property type="component" value="Unassembled WGS sequence"/>
</dbReference>
<dbReference type="AlphaFoldDB" id="A0A8J3W320"/>
<keyword evidence="2" id="KW-0812">Transmembrane</keyword>
<dbReference type="PANTHER" id="PTHR45138">
    <property type="entry name" value="REGULATORY COMPONENTS OF SENSORY TRANSDUCTION SYSTEM"/>
    <property type="match status" value="1"/>
</dbReference>
<feature type="domain" description="GGDEF" evidence="4">
    <location>
        <begin position="418"/>
        <end position="550"/>
    </location>
</feature>
<dbReference type="Pfam" id="PF16927">
    <property type="entry name" value="HisKA_7TM"/>
    <property type="match status" value="1"/>
</dbReference>
<dbReference type="InterPro" id="IPR029787">
    <property type="entry name" value="Nucleotide_cyclase"/>
</dbReference>
<dbReference type="InterPro" id="IPR035965">
    <property type="entry name" value="PAS-like_dom_sf"/>
</dbReference>
<evidence type="ECO:0000313" key="6">
    <source>
        <dbReference type="Proteomes" id="UP000616724"/>
    </source>
</evidence>
<dbReference type="InterPro" id="IPR043128">
    <property type="entry name" value="Rev_trsase/Diguanyl_cyclase"/>
</dbReference>
<feature type="compositionally biased region" description="Low complexity" evidence="1">
    <location>
        <begin position="281"/>
        <end position="300"/>
    </location>
</feature>
<organism evidence="5 6">
    <name type="scientific">Planobispora longispora</name>
    <dbReference type="NCBI Taxonomy" id="28887"/>
    <lineage>
        <taxon>Bacteria</taxon>
        <taxon>Bacillati</taxon>
        <taxon>Actinomycetota</taxon>
        <taxon>Actinomycetes</taxon>
        <taxon>Streptosporangiales</taxon>
        <taxon>Streptosporangiaceae</taxon>
        <taxon>Planobispora</taxon>
    </lineage>
</organism>
<evidence type="ECO:0000256" key="1">
    <source>
        <dbReference type="SAM" id="MobiDB-lite"/>
    </source>
</evidence>
<comment type="caution">
    <text evidence="5">The sequence shown here is derived from an EMBL/GenBank/DDBJ whole genome shotgun (WGS) entry which is preliminary data.</text>
</comment>
<dbReference type="InterPro" id="IPR000700">
    <property type="entry name" value="PAS-assoc_C"/>
</dbReference>
<evidence type="ECO:0000259" key="4">
    <source>
        <dbReference type="PROSITE" id="PS50887"/>
    </source>
</evidence>
<feature type="transmembrane region" description="Helical" evidence="2">
    <location>
        <begin position="6"/>
        <end position="24"/>
    </location>
</feature>
<dbReference type="RefSeq" id="WP_203889096.1">
    <property type="nucleotide sequence ID" value="NZ_BOOH01000008.1"/>
</dbReference>
<evidence type="ECO:0000259" key="3">
    <source>
        <dbReference type="PROSITE" id="PS50113"/>
    </source>
</evidence>
<dbReference type="SMART" id="SM00267">
    <property type="entry name" value="GGDEF"/>
    <property type="match status" value="1"/>
</dbReference>
<dbReference type="Gene3D" id="3.30.450.20">
    <property type="entry name" value="PAS domain"/>
    <property type="match status" value="1"/>
</dbReference>
<feature type="transmembrane region" description="Helical" evidence="2">
    <location>
        <begin position="31"/>
        <end position="55"/>
    </location>
</feature>
<feature type="transmembrane region" description="Helical" evidence="2">
    <location>
        <begin position="61"/>
        <end position="83"/>
    </location>
</feature>